<feature type="region of interest" description="Disordered" evidence="2">
    <location>
        <begin position="85"/>
        <end position="150"/>
    </location>
</feature>
<evidence type="ECO:0000256" key="2">
    <source>
        <dbReference type="SAM" id="MobiDB-lite"/>
    </source>
</evidence>
<feature type="compositionally biased region" description="Basic and acidic residues" evidence="2">
    <location>
        <begin position="88"/>
        <end position="131"/>
    </location>
</feature>
<dbReference type="AlphaFoldDB" id="A0AAD4F3S9"/>
<gene>
    <name evidence="4" type="ORF">NEMBOFW57_002180</name>
</gene>
<evidence type="ECO:0000313" key="5">
    <source>
        <dbReference type="Proteomes" id="UP001197093"/>
    </source>
</evidence>
<keyword evidence="3" id="KW-0732">Signal</keyword>
<feature type="coiled-coil region" evidence="1">
    <location>
        <begin position="304"/>
        <end position="399"/>
    </location>
</feature>
<evidence type="ECO:0000256" key="1">
    <source>
        <dbReference type="SAM" id="Coils"/>
    </source>
</evidence>
<proteinExistence type="predicted"/>
<dbReference type="EMBL" id="JAHCVI010000001">
    <property type="protein sequence ID" value="KAG7292145.1"/>
    <property type="molecule type" value="Genomic_DNA"/>
</dbReference>
<name>A0AAD4F3S9_9PEZI</name>
<dbReference type="Proteomes" id="UP001197093">
    <property type="component" value="Unassembled WGS sequence"/>
</dbReference>
<keyword evidence="1" id="KW-0175">Coiled coil</keyword>
<feature type="signal peptide" evidence="3">
    <location>
        <begin position="1"/>
        <end position="24"/>
    </location>
</feature>
<organism evidence="4 5">
    <name type="scientific">Staphylotrichum longicolle</name>
    <dbReference type="NCBI Taxonomy" id="669026"/>
    <lineage>
        <taxon>Eukaryota</taxon>
        <taxon>Fungi</taxon>
        <taxon>Dikarya</taxon>
        <taxon>Ascomycota</taxon>
        <taxon>Pezizomycotina</taxon>
        <taxon>Sordariomycetes</taxon>
        <taxon>Sordariomycetidae</taxon>
        <taxon>Sordariales</taxon>
        <taxon>Chaetomiaceae</taxon>
        <taxon>Staphylotrichum</taxon>
    </lineage>
</organism>
<evidence type="ECO:0000256" key="3">
    <source>
        <dbReference type="SAM" id="SignalP"/>
    </source>
</evidence>
<reference evidence="4" key="1">
    <citation type="submission" date="2023-02" db="EMBL/GenBank/DDBJ databases">
        <authorList>
            <person name="Palmer J.M."/>
        </authorList>
    </citation>
    <scope>NUCLEOTIDE SEQUENCE</scope>
    <source>
        <strain evidence="4">FW57</strain>
    </source>
</reference>
<comment type="caution">
    <text evidence="4">The sequence shown here is derived from an EMBL/GenBank/DDBJ whole genome shotgun (WGS) entry which is preliminary data.</text>
</comment>
<feature type="chain" id="PRO_5041972167" evidence="3">
    <location>
        <begin position="25"/>
        <end position="545"/>
    </location>
</feature>
<feature type="compositionally biased region" description="Acidic residues" evidence="2">
    <location>
        <begin position="521"/>
        <end position="532"/>
    </location>
</feature>
<protein>
    <submittedName>
        <fullName evidence="4">Uncharacterized protein</fullName>
    </submittedName>
</protein>
<sequence length="545" mass="63549">MAFGFGIFNSLWGLGSLAVGAVQAVWEHIDKHDENSPKARDAAPDAGQHVNIEELTIRGNLSPSQLDAFMQDPVLARLCGPKTPATFKQEEQGKQKLEKQNKQPHEKQDKQKCEKQDKETGKKQDKQDSRKGQKSSSGSDSAIDKSCPVSCSRKHTKVKTEVIFIKVKDENLDKPWTWLSGRQLEGYLEDPLIGPELRKWREEHNMGSPAKQDTHAKTDPAIYTENLLIGPELRRWELQDSPIPFGQNDARTKRDAAIDMDYPQAPFATQCQRPYGEEDSWSDPESFHDFCARRDSTPKQEHSNEEIAKRKRHLEEERAALRAYQLQLQEHPDDEAAKRKRHLENERAALRAYQRQMQEDLDEEAAKRKRHLERERAALRAYKRQLQEYTEDEAAKRRRYLEKERAALRAYQRQMQIRADAAREHKSHTTLREQKRQWEDVSRIDREGHMVVRREARHARLRERMKVDPTRKLQVCTWHKIKTEPEKRGGKCDVPTIKLTDPEGEDWFLQDLRYYPDEDYDEVADEEDDSDEYVYGNASDEEGAC</sequence>
<evidence type="ECO:0000313" key="4">
    <source>
        <dbReference type="EMBL" id="KAG7292145.1"/>
    </source>
</evidence>
<feature type="region of interest" description="Disordered" evidence="2">
    <location>
        <begin position="521"/>
        <end position="545"/>
    </location>
</feature>
<keyword evidence="5" id="KW-1185">Reference proteome</keyword>
<accession>A0AAD4F3S9</accession>